<evidence type="ECO:0000259" key="12">
    <source>
        <dbReference type="PROSITE" id="PS50089"/>
    </source>
</evidence>
<name>A0AA36D2J8_9BILA</name>
<comment type="catalytic activity">
    <reaction evidence="1">
        <text>S-ubiquitinyl-[E2 ubiquitin-conjugating enzyme]-L-cysteine + [acceptor protein]-L-lysine = [E2 ubiquitin-conjugating enzyme]-L-cysteine + N(6)-ubiquitinyl-[acceptor protein]-L-lysine.</text>
        <dbReference type="EC" id="2.3.2.27"/>
    </reaction>
</comment>
<evidence type="ECO:0000256" key="6">
    <source>
        <dbReference type="ARBA" id="ARBA00022723"/>
    </source>
</evidence>
<comment type="caution">
    <text evidence="13">The sequence shown here is derived from an EMBL/GenBank/DDBJ whole genome shotgun (WGS) entry which is preliminary data.</text>
</comment>
<dbReference type="PROSITE" id="PS00518">
    <property type="entry name" value="ZF_RING_1"/>
    <property type="match status" value="1"/>
</dbReference>
<keyword evidence="14" id="KW-1185">Reference proteome</keyword>
<dbReference type="SUPFAM" id="SSF57850">
    <property type="entry name" value="RING/U-box"/>
    <property type="match status" value="1"/>
</dbReference>
<dbReference type="EC" id="2.3.2.27" evidence="4"/>
<comment type="subcellular location">
    <subcellularLocation>
        <location evidence="2">Endomembrane system</location>
    </subcellularLocation>
</comment>
<evidence type="ECO:0000256" key="4">
    <source>
        <dbReference type="ARBA" id="ARBA00012483"/>
    </source>
</evidence>
<dbReference type="InterPro" id="IPR045103">
    <property type="entry name" value="RNF5/RNF185-like"/>
</dbReference>
<evidence type="ECO:0000256" key="3">
    <source>
        <dbReference type="ARBA" id="ARBA00004906"/>
    </source>
</evidence>
<dbReference type="Proteomes" id="UP001177023">
    <property type="component" value="Unassembled WGS sequence"/>
</dbReference>
<evidence type="ECO:0000256" key="7">
    <source>
        <dbReference type="ARBA" id="ARBA00022771"/>
    </source>
</evidence>
<evidence type="ECO:0000256" key="11">
    <source>
        <dbReference type="PROSITE-ProRule" id="PRU00175"/>
    </source>
</evidence>
<comment type="pathway">
    <text evidence="3">Protein modification; protein ubiquitination.</text>
</comment>
<evidence type="ECO:0000256" key="9">
    <source>
        <dbReference type="ARBA" id="ARBA00022833"/>
    </source>
</evidence>
<sequence>MDTIITIETPISEPQADDDGSRFECPICRCGVTGAVVTRCGHMFCSDCMEKWLKVAAENPRCPGCNKSIMAEERPPQFPDPLIVFDYVHVLVLQLQFIRGGNFALIEFYRA</sequence>
<dbReference type="SMART" id="SM00184">
    <property type="entry name" value="RING"/>
    <property type="match status" value="1"/>
</dbReference>
<dbReference type="PROSITE" id="PS50089">
    <property type="entry name" value="ZF_RING_2"/>
    <property type="match status" value="1"/>
</dbReference>
<keyword evidence="7 11" id="KW-0863">Zinc-finger</keyword>
<gene>
    <name evidence="13" type="ORF">MSPICULIGERA_LOCUS16877</name>
</gene>
<dbReference type="Gene3D" id="3.30.40.10">
    <property type="entry name" value="Zinc/RING finger domain, C3HC4 (zinc finger)"/>
    <property type="match status" value="1"/>
</dbReference>
<evidence type="ECO:0000256" key="2">
    <source>
        <dbReference type="ARBA" id="ARBA00004308"/>
    </source>
</evidence>
<dbReference type="InterPro" id="IPR017907">
    <property type="entry name" value="Znf_RING_CS"/>
</dbReference>
<organism evidence="13 14">
    <name type="scientific">Mesorhabditis spiculigera</name>
    <dbReference type="NCBI Taxonomy" id="96644"/>
    <lineage>
        <taxon>Eukaryota</taxon>
        <taxon>Metazoa</taxon>
        <taxon>Ecdysozoa</taxon>
        <taxon>Nematoda</taxon>
        <taxon>Chromadorea</taxon>
        <taxon>Rhabditida</taxon>
        <taxon>Rhabditina</taxon>
        <taxon>Rhabditomorpha</taxon>
        <taxon>Rhabditoidea</taxon>
        <taxon>Rhabditidae</taxon>
        <taxon>Mesorhabditinae</taxon>
        <taxon>Mesorhabditis</taxon>
    </lineage>
</organism>
<keyword evidence="5" id="KW-0808">Transferase</keyword>
<keyword evidence="6" id="KW-0479">Metal-binding</keyword>
<dbReference type="AlphaFoldDB" id="A0AA36D2J8"/>
<evidence type="ECO:0000313" key="14">
    <source>
        <dbReference type="Proteomes" id="UP001177023"/>
    </source>
</evidence>
<dbReference type="InterPro" id="IPR001841">
    <property type="entry name" value="Znf_RING"/>
</dbReference>
<reference evidence="13" key="1">
    <citation type="submission" date="2023-06" db="EMBL/GenBank/DDBJ databases">
        <authorList>
            <person name="Delattre M."/>
        </authorList>
    </citation>
    <scope>NUCLEOTIDE SEQUENCE</scope>
    <source>
        <strain evidence="13">AF72</strain>
    </source>
</reference>
<dbReference type="Pfam" id="PF00097">
    <property type="entry name" value="zf-C3HC4"/>
    <property type="match status" value="1"/>
</dbReference>
<feature type="non-terminal residue" evidence="13">
    <location>
        <position position="1"/>
    </location>
</feature>
<evidence type="ECO:0000256" key="8">
    <source>
        <dbReference type="ARBA" id="ARBA00022786"/>
    </source>
</evidence>
<dbReference type="InterPro" id="IPR013083">
    <property type="entry name" value="Znf_RING/FYVE/PHD"/>
</dbReference>
<dbReference type="GO" id="GO:0061630">
    <property type="term" value="F:ubiquitin protein ligase activity"/>
    <property type="evidence" value="ECO:0007669"/>
    <property type="project" value="UniProtKB-EC"/>
</dbReference>
<dbReference type="InterPro" id="IPR018957">
    <property type="entry name" value="Znf_C3HC4_RING-type"/>
</dbReference>
<evidence type="ECO:0000313" key="13">
    <source>
        <dbReference type="EMBL" id="CAJ0578633.1"/>
    </source>
</evidence>
<dbReference type="GO" id="GO:0005783">
    <property type="term" value="C:endoplasmic reticulum"/>
    <property type="evidence" value="ECO:0007669"/>
    <property type="project" value="InterPro"/>
</dbReference>
<keyword evidence="10" id="KW-0472">Membrane</keyword>
<dbReference type="EMBL" id="CATQJA010002654">
    <property type="protein sequence ID" value="CAJ0578633.1"/>
    <property type="molecule type" value="Genomic_DNA"/>
</dbReference>
<feature type="domain" description="RING-type" evidence="12">
    <location>
        <begin position="25"/>
        <end position="66"/>
    </location>
</feature>
<evidence type="ECO:0000256" key="10">
    <source>
        <dbReference type="ARBA" id="ARBA00023136"/>
    </source>
</evidence>
<dbReference type="GO" id="GO:0006511">
    <property type="term" value="P:ubiquitin-dependent protein catabolic process"/>
    <property type="evidence" value="ECO:0007669"/>
    <property type="project" value="InterPro"/>
</dbReference>
<keyword evidence="8" id="KW-0833">Ubl conjugation pathway</keyword>
<proteinExistence type="predicted"/>
<dbReference type="GO" id="GO:0008270">
    <property type="term" value="F:zinc ion binding"/>
    <property type="evidence" value="ECO:0007669"/>
    <property type="project" value="UniProtKB-KW"/>
</dbReference>
<dbReference type="PANTHER" id="PTHR12313">
    <property type="entry name" value="E3 UBIQUITIN-PROTEIN LIGASE RNF5-RELATED"/>
    <property type="match status" value="1"/>
</dbReference>
<accession>A0AA36D2J8</accession>
<evidence type="ECO:0000256" key="5">
    <source>
        <dbReference type="ARBA" id="ARBA00022679"/>
    </source>
</evidence>
<protein>
    <recommendedName>
        <fullName evidence="4">RING-type E3 ubiquitin transferase</fullName>
        <ecNumber evidence="4">2.3.2.27</ecNumber>
    </recommendedName>
</protein>
<keyword evidence="9" id="KW-0862">Zinc</keyword>
<evidence type="ECO:0000256" key="1">
    <source>
        <dbReference type="ARBA" id="ARBA00000900"/>
    </source>
</evidence>